<dbReference type="AlphaFoldDB" id="A0A409X1A9"/>
<dbReference type="InParanoid" id="A0A409X1A9"/>
<dbReference type="EMBL" id="NHYE01004443">
    <property type="protein sequence ID" value="PPQ84564.1"/>
    <property type="molecule type" value="Genomic_DNA"/>
</dbReference>
<feature type="region of interest" description="Disordered" evidence="3">
    <location>
        <begin position="121"/>
        <end position="168"/>
    </location>
</feature>
<dbReference type="STRING" id="231916.A0A409X1A9"/>
<name>A0A409X1A9_9AGAR</name>
<evidence type="ECO:0000256" key="3">
    <source>
        <dbReference type="SAM" id="MobiDB-lite"/>
    </source>
</evidence>
<gene>
    <name evidence="4" type="ORF">CVT26_002896</name>
</gene>
<accession>A0A409X1A9</accession>
<proteinExistence type="predicted"/>
<dbReference type="Proteomes" id="UP000284706">
    <property type="component" value="Unassembled WGS sequence"/>
</dbReference>
<evidence type="ECO:0000256" key="2">
    <source>
        <dbReference type="ARBA" id="ARBA00022737"/>
    </source>
</evidence>
<dbReference type="Pfam" id="PF11816">
    <property type="entry name" value="DUF3337"/>
    <property type="match status" value="1"/>
</dbReference>
<feature type="region of interest" description="Disordered" evidence="3">
    <location>
        <begin position="324"/>
        <end position="364"/>
    </location>
</feature>
<evidence type="ECO:0000313" key="4">
    <source>
        <dbReference type="EMBL" id="PPQ84564.1"/>
    </source>
</evidence>
<feature type="region of interest" description="Disordered" evidence="3">
    <location>
        <begin position="612"/>
        <end position="745"/>
    </location>
</feature>
<keyword evidence="5" id="KW-1185">Reference proteome</keyword>
<reference evidence="4 5" key="1">
    <citation type="journal article" date="2018" name="Evol. Lett.">
        <title>Horizontal gene cluster transfer increased hallucinogenic mushroom diversity.</title>
        <authorList>
            <person name="Reynolds H.T."/>
            <person name="Vijayakumar V."/>
            <person name="Gluck-Thaler E."/>
            <person name="Korotkin H.B."/>
            <person name="Matheny P.B."/>
            <person name="Slot J.C."/>
        </authorList>
    </citation>
    <scope>NUCLEOTIDE SEQUENCE [LARGE SCALE GENOMIC DNA]</scope>
    <source>
        <strain evidence="4 5">SRW20</strain>
    </source>
</reference>
<organism evidence="4 5">
    <name type="scientific">Gymnopilus dilepis</name>
    <dbReference type="NCBI Taxonomy" id="231916"/>
    <lineage>
        <taxon>Eukaryota</taxon>
        <taxon>Fungi</taxon>
        <taxon>Dikarya</taxon>
        <taxon>Basidiomycota</taxon>
        <taxon>Agaricomycotina</taxon>
        <taxon>Agaricomycetes</taxon>
        <taxon>Agaricomycetidae</taxon>
        <taxon>Agaricales</taxon>
        <taxon>Agaricineae</taxon>
        <taxon>Hymenogastraceae</taxon>
        <taxon>Gymnopilus</taxon>
    </lineage>
</organism>
<feature type="compositionally biased region" description="Low complexity" evidence="3">
    <location>
        <begin position="700"/>
        <end position="710"/>
    </location>
</feature>
<dbReference type="PANTHER" id="PTHR19862">
    <property type="entry name" value="WD REPEAT-CONTAINING PROTEIN 48"/>
    <property type="match status" value="1"/>
</dbReference>
<feature type="region of interest" description="Disordered" evidence="3">
    <location>
        <begin position="908"/>
        <end position="971"/>
    </location>
</feature>
<dbReference type="GO" id="GO:0000724">
    <property type="term" value="P:double-strand break repair via homologous recombination"/>
    <property type="evidence" value="ECO:0007669"/>
    <property type="project" value="TreeGrafter"/>
</dbReference>
<evidence type="ECO:0000256" key="1">
    <source>
        <dbReference type="ARBA" id="ARBA00022574"/>
    </source>
</evidence>
<feature type="compositionally biased region" description="Basic and acidic residues" evidence="3">
    <location>
        <begin position="657"/>
        <end position="668"/>
    </location>
</feature>
<feature type="compositionally biased region" description="Low complexity" evidence="3">
    <location>
        <begin position="718"/>
        <end position="741"/>
    </location>
</feature>
<feature type="compositionally biased region" description="Polar residues" evidence="3">
    <location>
        <begin position="867"/>
        <end position="879"/>
    </location>
</feature>
<dbReference type="OrthoDB" id="2421129at2759"/>
<feature type="compositionally biased region" description="Low complexity" evidence="3">
    <location>
        <begin position="618"/>
        <end position="628"/>
    </location>
</feature>
<evidence type="ECO:0000313" key="5">
    <source>
        <dbReference type="Proteomes" id="UP000284706"/>
    </source>
</evidence>
<feature type="compositionally biased region" description="Polar residues" evidence="3">
    <location>
        <begin position="637"/>
        <end position="652"/>
    </location>
</feature>
<protein>
    <submittedName>
        <fullName evidence="4">Uncharacterized protein</fullName>
    </submittedName>
</protein>
<dbReference type="InterPro" id="IPR051246">
    <property type="entry name" value="WDR48"/>
</dbReference>
<dbReference type="GO" id="GO:0043130">
    <property type="term" value="F:ubiquitin binding"/>
    <property type="evidence" value="ECO:0007669"/>
    <property type="project" value="TreeGrafter"/>
</dbReference>
<feature type="non-terminal residue" evidence="4">
    <location>
        <position position="1"/>
    </location>
</feature>
<dbReference type="InterPro" id="IPR021772">
    <property type="entry name" value="WDR48/Bun107"/>
</dbReference>
<feature type="compositionally biased region" description="Low complexity" evidence="3">
    <location>
        <begin position="908"/>
        <end position="922"/>
    </location>
</feature>
<feature type="compositionally biased region" description="Pro residues" evidence="3">
    <location>
        <begin position="950"/>
        <end position="961"/>
    </location>
</feature>
<keyword evidence="1" id="KW-0853">WD repeat</keyword>
<feature type="region of interest" description="Disordered" evidence="3">
    <location>
        <begin position="820"/>
        <end position="890"/>
    </location>
</feature>
<comment type="caution">
    <text evidence="4">The sequence shown here is derived from an EMBL/GenBank/DDBJ whole genome shotgun (WGS) entry which is preliminary data.</text>
</comment>
<keyword evidence="2" id="KW-0677">Repeat</keyword>
<dbReference type="PANTHER" id="PTHR19862:SF14">
    <property type="entry name" value="WD REPEAT-CONTAINING PROTEIN 48"/>
    <property type="match status" value="1"/>
</dbReference>
<sequence length="1156" mass="117497">YSGDRSGLVCRVDVEGVGVGPETVVGGYQGGYQGYGEGAGGGDVGEGECVVLCNDSLASNGDEGGAEGAAQGGGKGIHKILVMDDNLLWTASGTSSVRRWCIPQRRSVRVANALAAGAPLVDSPTEVERPATISRSASTPPPDASRASSTTGHGHGQTQGHGHSNSLSVAYTHSLPHSSSFTQTHSRRMSASPSINSLASDLNYTPNPNYNVNAGHLSPPLVPGLPQSQAQTTLSPTAGVAGVPFTSLVRLVSPNVPFGFGLGGVAPSISGTGYGSYGYSSGYAGAYGGPSGYGPSNAMRGGGRDADVATLYSAASVMSMPRHHSHGAGAYGRHGVQNVFTGRSGSPPLGSSPGQGQGGVSTSRTEDTIMLSTSQPSASASASHSHLHPLVDPQLSLAPTSAHPLSAYPLPPDLPDLASDATPLFASPDFVIPGSHGLVRSVILNDRIHALTVDTAGMVGVWDVVRGVCRGIWGAGDVIRLAGGGAESKDTQDEVVVLSEDPDGAQAQANQDHPHLSLSPRDALDLVRARIEGEGVAPTWCSADTRGGVLTIHVGAERGFDAEVYVDEVGFDVGAGGDNGEEGFTEESKLNIGKWVLRNLFIDFIEEELRLHPPPASSSPSGSASSRGAGSGGGRHPQSQSHSRPQTPQQRSVGRAPSRDTLDRDRQDGSGGSNGHGHGRYPTITPENAGLYPPGSDVGQAQSQSQSTSSRTPPPLKTTSTPDHITPPSSTSTSSTIISSPDMIPAVPPSVPTPVRASPLVTPLIPLHVLSRESVGAGAGLGVGVGTLPSIPQSPVAVTHGAGGLSASLPAGSGIGAVGAGGSNDATPTLGSAPPPSSFHLPGLGGSHSHQRSRSSTVDGSMGVGASSATPTPIMTSGLGTAGLVTPSVGGGKEDYFSLRMRRPSVTTTGAAAGGAASSAAVPQTPDDFAAGGTGSKGDTAQQLQQPQTPLLPPPPTPQTPSTPSSTSGLMSRLKSFGKIAKARPVSEVPALPTSSVGSVSGGAAALATPAADTTGGSGHTAFSASNPPQLPPNAVQKILQSSPHLTPPPSHEAPLHPLPPSTTIIISEEAQPSYNVLYRREVGRLREDVAALEEAMPGWLAEYLLLGKVPMQGQQAKISFVLMPWRGGEEEEVLPELLNTQQSKLTASRYLRVKK</sequence>
<feature type="non-terminal residue" evidence="4">
    <location>
        <position position="1156"/>
    </location>
</feature>
<feature type="region of interest" description="Disordered" evidence="3">
    <location>
        <begin position="1009"/>
        <end position="1035"/>
    </location>
</feature>